<gene>
    <name evidence="1" type="ORF">LMG28138_01852</name>
</gene>
<evidence type="ECO:0000313" key="1">
    <source>
        <dbReference type="EMBL" id="CAB3784655.1"/>
    </source>
</evidence>
<dbReference type="EMBL" id="CADIKM010000006">
    <property type="protein sequence ID" value="CAB3784655.1"/>
    <property type="molecule type" value="Genomic_DNA"/>
</dbReference>
<protein>
    <submittedName>
        <fullName evidence="1">Uncharacterized protein</fullName>
    </submittedName>
</protein>
<name>A0A6S7B1F0_9BURK</name>
<sequence>MTNTTPTQAAPAKCPYCTQAITTPHTMKIIDRAYDHVMRKQYVRTRAMDFCSSKCGGNYQMGCEG</sequence>
<reference evidence="1 2" key="1">
    <citation type="submission" date="2020-04" db="EMBL/GenBank/DDBJ databases">
        <authorList>
            <person name="De Canck E."/>
        </authorList>
    </citation>
    <scope>NUCLEOTIDE SEQUENCE [LARGE SCALE GENOMIC DNA]</scope>
    <source>
        <strain evidence="1 2">LMG 28138</strain>
    </source>
</reference>
<proteinExistence type="predicted"/>
<accession>A0A6S7B1F0</accession>
<dbReference type="Proteomes" id="UP000494115">
    <property type="component" value="Unassembled WGS sequence"/>
</dbReference>
<evidence type="ECO:0000313" key="2">
    <source>
        <dbReference type="Proteomes" id="UP000494115"/>
    </source>
</evidence>
<keyword evidence="2" id="KW-1185">Reference proteome</keyword>
<dbReference type="AlphaFoldDB" id="A0A6S7B1F0"/>
<organism evidence="1 2">
    <name type="scientific">Pararobbsia alpina</name>
    <dbReference type="NCBI Taxonomy" id="621374"/>
    <lineage>
        <taxon>Bacteria</taxon>
        <taxon>Pseudomonadati</taxon>
        <taxon>Pseudomonadota</taxon>
        <taxon>Betaproteobacteria</taxon>
        <taxon>Burkholderiales</taxon>
        <taxon>Burkholderiaceae</taxon>
        <taxon>Pararobbsia</taxon>
    </lineage>
</organism>